<proteinExistence type="predicted"/>
<dbReference type="Proteomes" id="UP000315689">
    <property type="component" value="Unassembled WGS sequence"/>
</dbReference>
<reference evidence="2 3" key="1">
    <citation type="submission" date="2017-07" db="EMBL/GenBank/DDBJ databases">
        <title>Mechanisms for carbon and nitrogen cycling indicate functional differentiation within the Candidate Phyla Radiation.</title>
        <authorList>
            <person name="Danczak R.E."/>
            <person name="Johnston M.D."/>
            <person name="Kenah C."/>
            <person name="Slattery M."/>
            <person name="Wrighton K.C."/>
            <person name="Wilkins M.J."/>
        </authorList>
    </citation>
    <scope>NUCLEOTIDE SEQUENCE [LARGE SCALE GENOMIC DNA]</scope>
    <source>
        <strain evidence="2">Licking1014_7</strain>
    </source>
</reference>
<feature type="compositionally biased region" description="Polar residues" evidence="1">
    <location>
        <begin position="1"/>
        <end position="12"/>
    </location>
</feature>
<evidence type="ECO:0000256" key="1">
    <source>
        <dbReference type="SAM" id="MobiDB-lite"/>
    </source>
</evidence>
<comment type="caution">
    <text evidence="2">The sequence shown here is derived from an EMBL/GenBank/DDBJ whole genome shotgun (WGS) entry which is preliminary data.</text>
</comment>
<name>A0A554LKT7_9BACT</name>
<protein>
    <submittedName>
        <fullName evidence="2">Uncharacterized protein</fullName>
    </submittedName>
</protein>
<accession>A0A554LKT7</accession>
<feature type="region of interest" description="Disordered" evidence="1">
    <location>
        <begin position="1"/>
        <end position="60"/>
    </location>
</feature>
<dbReference type="EMBL" id="VMGK01000001">
    <property type="protein sequence ID" value="TSC93495.1"/>
    <property type="molecule type" value="Genomic_DNA"/>
</dbReference>
<evidence type="ECO:0000313" key="3">
    <source>
        <dbReference type="Proteomes" id="UP000315689"/>
    </source>
</evidence>
<dbReference type="InterPro" id="IPR043722">
    <property type="entry name" value="DUF5663"/>
</dbReference>
<evidence type="ECO:0000313" key="2">
    <source>
        <dbReference type="EMBL" id="TSC93495.1"/>
    </source>
</evidence>
<dbReference type="AlphaFoldDB" id="A0A554LKT7"/>
<dbReference type="Pfam" id="PF18908">
    <property type="entry name" value="DUF5663"/>
    <property type="match status" value="1"/>
</dbReference>
<gene>
    <name evidence="2" type="ORF">CEN89_32</name>
</gene>
<sequence>MNTQNLANNQDTAAPAVGQDQNNLAGASAGGALTDGQSQAQTQPTSSQVNASIPPADEISTEDILNKDILELMGAKNMPEEKKQVLYQKMMATIKNRAMQRVFETMPEQDLDEWKRVLEAGDQAQIDQFLIARKIDVKKFFLQEAMIYKIEMAGITQEALKQSQNKQ</sequence>
<organism evidence="2 3">
    <name type="scientific">Candidatus Berkelbacteria bacterium Licking1014_7</name>
    <dbReference type="NCBI Taxonomy" id="2017147"/>
    <lineage>
        <taxon>Bacteria</taxon>
        <taxon>Candidatus Berkelbacteria</taxon>
    </lineage>
</organism>
<feature type="compositionally biased region" description="Low complexity" evidence="1">
    <location>
        <begin position="25"/>
        <end position="48"/>
    </location>
</feature>